<organism evidence="2 3">
    <name type="scientific">Roseivirga misakiensis</name>
    <dbReference type="NCBI Taxonomy" id="1563681"/>
    <lineage>
        <taxon>Bacteria</taxon>
        <taxon>Pseudomonadati</taxon>
        <taxon>Bacteroidota</taxon>
        <taxon>Cytophagia</taxon>
        <taxon>Cytophagales</taxon>
        <taxon>Roseivirgaceae</taxon>
        <taxon>Roseivirga</taxon>
    </lineage>
</organism>
<dbReference type="AlphaFoldDB" id="A0A1E5T325"/>
<dbReference type="PROSITE" id="PS51257">
    <property type="entry name" value="PROKAR_LIPOPROTEIN"/>
    <property type="match status" value="1"/>
</dbReference>
<evidence type="ECO:0000313" key="3">
    <source>
        <dbReference type="Proteomes" id="UP000095552"/>
    </source>
</evidence>
<keyword evidence="1" id="KW-0732">Signal</keyword>
<keyword evidence="3" id="KW-1185">Reference proteome</keyword>
<reference evidence="2 3" key="1">
    <citation type="submission" date="2016-08" db="EMBL/GenBank/DDBJ databases">
        <title>Draft genome of Fabibacter sp. strain SK-8.</title>
        <authorList>
            <person name="Wong S.-K."/>
            <person name="Hamasaki K."/>
            <person name="Yoshizawa S."/>
        </authorList>
    </citation>
    <scope>NUCLEOTIDE SEQUENCE [LARGE SCALE GENOMIC DNA]</scope>
    <source>
        <strain evidence="2 3">SK-8</strain>
    </source>
</reference>
<sequence>MKNSICLLSLICFLLLSGCGLDSDNDEAIVYLEDRIDDRLKYLKSNFRHSLLNYDNMSIPYWEVDSAFSALSNSQDLEFINRQLVDITSRLDVTPLKVKKNNDFQLFILLNKLLVLDKLVSDAQVSTTFNSLRAKAFIVKETESDVEFNIAITAFDELFNPSIEMITKTDTIQIDVNDQGYGYFKITKNKNFKDLSLRGDVIIYSKKGEKVRLPFSIGPN</sequence>
<dbReference type="EMBL" id="MDGQ01000004">
    <property type="protein sequence ID" value="OEK05788.1"/>
    <property type="molecule type" value="Genomic_DNA"/>
</dbReference>
<name>A0A1E5T325_9BACT</name>
<protein>
    <submittedName>
        <fullName evidence="2">Uncharacterized protein</fullName>
    </submittedName>
</protein>
<dbReference type="RefSeq" id="WP_069834706.1">
    <property type="nucleotide sequence ID" value="NZ_MDGQ01000004.1"/>
</dbReference>
<proteinExistence type="predicted"/>
<accession>A0A1E5T325</accession>
<comment type="caution">
    <text evidence="2">The sequence shown here is derived from an EMBL/GenBank/DDBJ whole genome shotgun (WGS) entry which is preliminary data.</text>
</comment>
<evidence type="ECO:0000256" key="1">
    <source>
        <dbReference type="SAM" id="SignalP"/>
    </source>
</evidence>
<gene>
    <name evidence="2" type="ORF">BFP71_06625</name>
</gene>
<feature type="chain" id="PRO_5009185969" evidence="1">
    <location>
        <begin position="23"/>
        <end position="220"/>
    </location>
</feature>
<feature type="signal peptide" evidence="1">
    <location>
        <begin position="1"/>
        <end position="22"/>
    </location>
</feature>
<dbReference type="Proteomes" id="UP000095552">
    <property type="component" value="Unassembled WGS sequence"/>
</dbReference>
<evidence type="ECO:0000313" key="2">
    <source>
        <dbReference type="EMBL" id="OEK05788.1"/>
    </source>
</evidence>